<dbReference type="AlphaFoldDB" id="A0A0F3MEI5"/>
<name>A0A0F3MEI5_ORITS</name>
<dbReference type="EMBL" id="LS398551">
    <property type="protein sequence ID" value="SPR02170.1"/>
    <property type="molecule type" value="Genomic_DNA"/>
</dbReference>
<reference evidence="1 3" key="1">
    <citation type="submission" date="2015-02" db="EMBL/GenBank/DDBJ databases">
        <title>Genome Sequencing of Rickettsiales.</title>
        <authorList>
            <person name="Daugherty S.C."/>
            <person name="Su Q."/>
            <person name="Abolude K."/>
            <person name="Beier-Sexton M."/>
            <person name="Carlyon J.A."/>
            <person name="Carter R."/>
            <person name="Day N.P."/>
            <person name="Dumler S.J."/>
            <person name="Dyachenko V."/>
            <person name="Godinez A."/>
            <person name="Kurtti T.J."/>
            <person name="Lichay M."/>
            <person name="Mullins K.E."/>
            <person name="Ott S."/>
            <person name="Pappas-Brown V."/>
            <person name="Paris D.H."/>
            <person name="Patel P."/>
            <person name="Richards A.L."/>
            <person name="Sadzewicz L."/>
            <person name="Sears K."/>
            <person name="Seidman D."/>
            <person name="Sengamalay N."/>
            <person name="Stenos J."/>
            <person name="Tallon L.J."/>
            <person name="Vincent G."/>
            <person name="Fraser C.M."/>
            <person name="Munderloh U."/>
            <person name="Dunning-Hotopp J.C."/>
        </authorList>
    </citation>
    <scope>NUCLEOTIDE SEQUENCE [LARGE SCALE GENOMIC DNA]</scope>
    <source>
        <strain evidence="1 3">Gilliam</strain>
    </source>
</reference>
<organism evidence="1 3">
    <name type="scientific">Orientia tsutsugamushi str. Gilliam</name>
    <dbReference type="NCBI Taxonomy" id="1359184"/>
    <lineage>
        <taxon>Bacteria</taxon>
        <taxon>Pseudomonadati</taxon>
        <taxon>Pseudomonadota</taxon>
        <taxon>Alphaproteobacteria</taxon>
        <taxon>Rickettsiales</taxon>
        <taxon>Rickettsiaceae</taxon>
        <taxon>Rickettsieae</taxon>
        <taxon>Orientia</taxon>
    </lineage>
</organism>
<reference evidence="2" key="2">
    <citation type="submission" date="2018-03" db="EMBL/GenBank/DDBJ databases">
        <authorList>
            <person name="Keele B.F."/>
        </authorList>
    </citation>
    <scope>NUCLEOTIDE SEQUENCE [LARGE SCALE GENOMIC DNA]</scope>
    <source>
        <strain evidence="2">Gilliam</strain>
    </source>
</reference>
<accession>A0A0F3MEI5</accession>
<protein>
    <submittedName>
        <fullName evidence="2">IS5 family transposase ISOt6</fullName>
    </submittedName>
</protein>
<evidence type="ECO:0000313" key="2">
    <source>
        <dbReference type="EMBL" id="SPR02170.1"/>
    </source>
</evidence>
<reference evidence="4" key="3">
    <citation type="submission" date="2018-03" db="EMBL/GenBank/DDBJ databases">
        <authorList>
            <person name="Batty M. E."/>
            <person name="Batty M E."/>
        </authorList>
    </citation>
    <scope>NUCLEOTIDE SEQUENCE [LARGE SCALE GENOMIC DNA]</scope>
    <source>
        <strain evidence="4">Gilliam</strain>
    </source>
</reference>
<evidence type="ECO:0000313" key="1">
    <source>
        <dbReference type="EMBL" id="KJV54178.1"/>
    </source>
</evidence>
<sequence length="56" mass="6740">MVDKKMDQVICTDFSNGKKHDFLNQFRKRSNKEWIKKYMIPNPIQKCKRSCNMSLS</sequence>
<keyword evidence="4" id="KW-1185">Reference proteome</keyword>
<dbReference type="Proteomes" id="UP000244959">
    <property type="component" value="Chromosome I"/>
</dbReference>
<evidence type="ECO:0000313" key="4">
    <source>
        <dbReference type="Proteomes" id="UP000244959"/>
    </source>
</evidence>
<proteinExistence type="predicted"/>
<evidence type="ECO:0000313" key="3">
    <source>
        <dbReference type="Proteomes" id="UP000033769"/>
    </source>
</evidence>
<dbReference type="EMBL" id="LANO01000001">
    <property type="protein sequence ID" value="KJV54178.1"/>
    <property type="molecule type" value="Genomic_DNA"/>
</dbReference>
<gene>
    <name evidence="2" type="ORF">GILLIAM_00017</name>
    <name evidence="1" type="ORF">OTSGILL_0077</name>
</gene>
<dbReference type="Proteomes" id="UP000033769">
    <property type="component" value="Unassembled WGS sequence"/>
</dbReference>
<dbReference type="PATRIC" id="fig|1359184.3.peg.85"/>